<evidence type="ECO:0000256" key="2">
    <source>
        <dbReference type="SAM" id="Phobius"/>
    </source>
</evidence>
<dbReference type="PANTHER" id="PTHR35041">
    <property type="entry name" value="MEDIATOR OF RNA POLYMERASE II TRANSCRIPTION SUBUNIT 1"/>
    <property type="match status" value="1"/>
</dbReference>
<keyword evidence="2" id="KW-1133">Transmembrane helix</keyword>
<keyword evidence="2" id="KW-0472">Membrane</keyword>
<evidence type="ECO:0000313" key="4">
    <source>
        <dbReference type="Proteomes" id="UP000785200"/>
    </source>
</evidence>
<protein>
    <submittedName>
        <fullName evidence="3">Uncharacterized protein</fullName>
    </submittedName>
</protein>
<keyword evidence="4" id="KW-1185">Reference proteome</keyword>
<feature type="region of interest" description="Disordered" evidence="1">
    <location>
        <begin position="1"/>
        <end position="60"/>
    </location>
</feature>
<comment type="caution">
    <text evidence="3">The sequence shown here is derived from an EMBL/GenBank/DDBJ whole genome shotgun (WGS) entry which is preliminary data.</text>
</comment>
<keyword evidence="2" id="KW-0812">Transmembrane</keyword>
<gene>
    <name evidence="3" type="ORF">D0Z07_7475</name>
</gene>
<organism evidence="3 4">
    <name type="scientific">Hyphodiscus hymeniophilus</name>
    <dbReference type="NCBI Taxonomy" id="353542"/>
    <lineage>
        <taxon>Eukaryota</taxon>
        <taxon>Fungi</taxon>
        <taxon>Dikarya</taxon>
        <taxon>Ascomycota</taxon>
        <taxon>Pezizomycotina</taxon>
        <taxon>Leotiomycetes</taxon>
        <taxon>Helotiales</taxon>
        <taxon>Hyphodiscaceae</taxon>
        <taxon>Hyphodiscus</taxon>
    </lineage>
</organism>
<reference evidence="3" key="1">
    <citation type="submission" date="2019-07" db="EMBL/GenBank/DDBJ databases">
        <title>Hyphodiscus hymeniophilus genome sequencing and assembly.</title>
        <authorList>
            <person name="Kramer G."/>
            <person name="Nodwell J."/>
        </authorList>
    </citation>
    <scope>NUCLEOTIDE SEQUENCE</scope>
    <source>
        <strain evidence="3">ATCC 34498</strain>
    </source>
</reference>
<feature type="transmembrane region" description="Helical" evidence="2">
    <location>
        <begin position="102"/>
        <end position="123"/>
    </location>
</feature>
<evidence type="ECO:0000313" key="3">
    <source>
        <dbReference type="EMBL" id="KAG0646652.1"/>
    </source>
</evidence>
<feature type="compositionally biased region" description="Polar residues" evidence="1">
    <location>
        <begin position="1"/>
        <end position="15"/>
    </location>
</feature>
<dbReference type="EMBL" id="VNKQ01000015">
    <property type="protein sequence ID" value="KAG0646652.1"/>
    <property type="molecule type" value="Genomic_DNA"/>
</dbReference>
<feature type="transmembrane region" description="Helical" evidence="2">
    <location>
        <begin position="595"/>
        <end position="616"/>
    </location>
</feature>
<dbReference type="Proteomes" id="UP000785200">
    <property type="component" value="Unassembled WGS sequence"/>
</dbReference>
<feature type="transmembrane region" description="Helical" evidence="2">
    <location>
        <begin position="208"/>
        <end position="230"/>
    </location>
</feature>
<feature type="transmembrane region" description="Helical" evidence="2">
    <location>
        <begin position="143"/>
        <end position="163"/>
    </location>
</feature>
<proteinExistence type="predicted"/>
<dbReference type="AlphaFoldDB" id="A0A9P6VEZ0"/>
<sequence length="677" mass="74539">MAGQTIVSKSATGTFNEPLGIAQCSDGVAGPQESQESRRLSVPMSPVEAGPQPSREKDKRMLSVSTVRSELTEKLLSPTVTFFKDLERQDTRHHQGIYWRSPLMMVAFFLSGVTSSVSHHFYYSSLDGKQVGNDNSQQWALRWGTTFAYITQVCLVSSVGFAYTQWLFRTLKRTKVAVEGLDAAFSADSTIISLLHKEMLMKIKVGSLLALMIWCLPLPSLVTPATLYVLPTLHKQWREALVGILDMYGSQSVEGMNQTRAFTYSVNSSSGNTEHVQFLGPRTIVSRLSTATATQGLVLPIKPPFSNATYSLQFYGPAVQCSEPNSTIADAIQALRLSSVKSFVGNLVEDANYYFAVVPDLSNYMNGSATDNGSETSNFVRLQQPDQASNQLWMAYSRYVLDQSGARHIEDHYSVCQLYNASYSVGLTFSEGNQTIEDMGTQILNPVDYPQLSAPYSNELMVQHAYSAVFWALTDLLVGSMGIFTEDTSETSNVPTNFSEITTQIEYTSVLGSSDLDAFFDANHYLTSTNTTLSDQRLQDIALAGNRTLDVLISALCYNTTLSFMNSDLLSPSILTNVTSQQAINSYAYHSKNLLVSYGVAIFFALIGNVLGACAYRSNGVSHNKSFSAILTSTRDMGLTDLFHEQRLGRMPLPEEIQKTKLRFGRMKGGGLGFSRA</sequence>
<accession>A0A9P6VEZ0</accession>
<dbReference type="OrthoDB" id="5322539at2759"/>
<dbReference type="PANTHER" id="PTHR35041:SF3">
    <property type="entry name" value="FORMYLMETHIONINE DEFORMYLASE-LIKE PROTEIN"/>
    <property type="match status" value="1"/>
</dbReference>
<evidence type="ECO:0000256" key="1">
    <source>
        <dbReference type="SAM" id="MobiDB-lite"/>
    </source>
</evidence>
<name>A0A9P6VEZ0_9HELO</name>